<accession>A0A284QSI5</accession>
<protein>
    <submittedName>
        <fullName evidence="1">Uncharacterized protein</fullName>
    </submittedName>
</protein>
<proteinExistence type="predicted"/>
<dbReference type="Proteomes" id="UP000219338">
    <property type="component" value="Unassembled WGS sequence"/>
</dbReference>
<sequence length="68" mass="7951">MDSMDTLTISEWIQDYLWLQYCQALLVSNLLARHRVKTIKFYAKSDTQELGPNTAEYTHVTDPNQSEK</sequence>
<gene>
    <name evidence="1" type="ORF">ARMOST_02749</name>
</gene>
<organism evidence="1 2">
    <name type="scientific">Armillaria ostoyae</name>
    <name type="common">Armillaria root rot fungus</name>
    <dbReference type="NCBI Taxonomy" id="47428"/>
    <lineage>
        <taxon>Eukaryota</taxon>
        <taxon>Fungi</taxon>
        <taxon>Dikarya</taxon>
        <taxon>Basidiomycota</taxon>
        <taxon>Agaricomycotina</taxon>
        <taxon>Agaricomycetes</taxon>
        <taxon>Agaricomycetidae</taxon>
        <taxon>Agaricales</taxon>
        <taxon>Marasmiineae</taxon>
        <taxon>Physalacriaceae</taxon>
        <taxon>Armillaria</taxon>
    </lineage>
</organism>
<name>A0A284QSI5_ARMOS</name>
<evidence type="ECO:0000313" key="1">
    <source>
        <dbReference type="EMBL" id="SJK99448.1"/>
    </source>
</evidence>
<reference evidence="2" key="1">
    <citation type="journal article" date="2017" name="Nat. Ecol. Evol.">
        <title>Genome expansion and lineage-specific genetic innovations in the forest pathogenic fungi Armillaria.</title>
        <authorList>
            <person name="Sipos G."/>
            <person name="Prasanna A.N."/>
            <person name="Walter M.C."/>
            <person name="O'Connor E."/>
            <person name="Balint B."/>
            <person name="Krizsan K."/>
            <person name="Kiss B."/>
            <person name="Hess J."/>
            <person name="Varga T."/>
            <person name="Slot J."/>
            <person name="Riley R."/>
            <person name="Boka B."/>
            <person name="Rigling D."/>
            <person name="Barry K."/>
            <person name="Lee J."/>
            <person name="Mihaltcheva S."/>
            <person name="LaButti K."/>
            <person name="Lipzen A."/>
            <person name="Waldron R."/>
            <person name="Moloney N.M."/>
            <person name="Sperisen C."/>
            <person name="Kredics L."/>
            <person name="Vagvoelgyi C."/>
            <person name="Patrignani A."/>
            <person name="Fitzpatrick D."/>
            <person name="Nagy I."/>
            <person name="Doyle S."/>
            <person name="Anderson J.B."/>
            <person name="Grigoriev I.V."/>
            <person name="Gueldener U."/>
            <person name="Muensterkoetter M."/>
            <person name="Nagy L.G."/>
        </authorList>
    </citation>
    <scope>NUCLEOTIDE SEQUENCE [LARGE SCALE GENOMIC DNA]</scope>
    <source>
        <strain evidence="2">C18/9</strain>
    </source>
</reference>
<dbReference type="EMBL" id="FUEG01000002">
    <property type="protein sequence ID" value="SJK99448.1"/>
    <property type="molecule type" value="Genomic_DNA"/>
</dbReference>
<evidence type="ECO:0000313" key="2">
    <source>
        <dbReference type="Proteomes" id="UP000219338"/>
    </source>
</evidence>
<dbReference type="AlphaFoldDB" id="A0A284QSI5"/>
<keyword evidence="2" id="KW-1185">Reference proteome</keyword>